<sequence length="68" mass="7433">MTKTDVSAADGGRTWPDHMTAWQIDTYTSFEESAVLNEKAELPVSLGPKEVLVRVRASSVNPIDVLMA</sequence>
<evidence type="ECO:0000313" key="1">
    <source>
        <dbReference type="EMBL" id="KAF0746646.1"/>
    </source>
</evidence>
<dbReference type="EMBL" id="VUJU01007128">
    <property type="protein sequence ID" value="KAF0746646.1"/>
    <property type="molecule type" value="Genomic_DNA"/>
</dbReference>
<reference evidence="1 2" key="1">
    <citation type="submission" date="2019-08" db="EMBL/GenBank/DDBJ databases">
        <title>Whole genome of Aphis craccivora.</title>
        <authorList>
            <person name="Voronova N.V."/>
            <person name="Shulinski R.S."/>
            <person name="Bandarenka Y.V."/>
            <person name="Zhorov D.G."/>
            <person name="Warner D."/>
        </authorList>
    </citation>
    <scope>NUCLEOTIDE SEQUENCE [LARGE SCALE GENOMIC DNA]</scope>
    <source>
        <strain evidence="1">180601</strain>
        <tissue evidence="1">Whole Body</tissue>
    </source>
</reference>
<name>A0A6G0Y0L0_APHCR</name>
<gene>
    <name evidence="1" type="ORF">FWK35_00031670</name>
</gene>
<dbReference type="Proteomes" id="UP000478052">
    <property type="component" value="Unassembled WGS sequence"/>
</dbReference>
<dbReference type="OrthoDB" id="48317at2759"/>
<organism evidence="1 2">
    <name type="scientific">Aphis craccivora</name>
    <name type="common">Cowpea aphid</name>
    <dbReference type="NCBI Taxonomy" id="307492"/>
    <lineage>
        <taxon>Eukaryota</taxon>
        <taxon>Metazoa</taxon>
        <taxon>Ecdysozoa</taxon>
        <taxon>Arthropoda</taxon>
        <taxon>Hexapoda</taxon>
        <taxon>Insecta</taxon>
        <taxon>Pterygota</taxon>
        <taxon>Neoptera</taxon>
        <taxon>Paraneoptera</taxon>
        <taxon>Hemiptera</taxon>
        <taxon>Sternorrhyncha</taxon>
        <taxon>Aphidomorpha</taxon>
        <taxon>Aphidoidea</taxon>
        <taxon>Aphididae</taxon>
        <taxon>Aphidini</taxon>
        <taxon>Aphis</taxon>
        <taxon>Aphis</taxon>
    </lineage>
</organism>
<feature type="non-terminal residue" evidence="1">
    <location>
        <position position="68"/>
    </location>
</feature>
<dbReference type="Gene3D" id="3.90.180.10">
    <property type="entry name" value="Medium-chain alcohol dehydrogenases, catalytic domain"/>
    <property type="match status" value="1"/>
</dbReference>
<protein>
    <submittedName>
        <fullName evidence="1">Reticulon-4-interacting protein 1, mitochondrial-like</fullName>
    </submittedName>
</protein>
<dbReference type="InterPro" id="IPR011032">
    <property type="entry name" value="GroES-like_sf"/>
</dbReference>
<keyword evidence="2" id="KW-1185">Reference proteome</keyword>
<dbReference type="AlphaFoldDB" id="A0A6G0Y0L0"/>
<accession>A0A6G0Y0L0</accession>
<comment type="caution">
    <text evidence="1">The sequence shown here is derived from an EMBL/GenBank/DDBJ whole genome shotgun (WGS) entry which is preliminary data.</text>
</comment>
<proteinExistence type="predicted"/>
<evidence type="ECO:0000313" key="2">
    <source>
        <dbReference type="Proteomes" id="UP000478052"/>
    </source>
</evidence>
<dbReference type="SUPFAM" id="SSF50129">
    <property type="entry name" value="GroES-like"/>
    <property type="match status" value="1"/>
</dbReference>